<accession>M9RAS1</accession>
<dbReference type="RefSeq" id="WP_015500855.1">
    <property type="nucleotide sequence ID" value="NC_020911.1"/>
</dbReference>
<dbReference type="STRING" id="391626.OAN307_c33740"/>
<dbReference type="InterPro" id="IPR027383">
    <property type="entry name" value="Znf_put"/>
</dbReference>
<keyword evidence="3" id="KW-1185">Reference proteome</keyword>
<dbReference type="Proteomes" id="UP000005307">
    <property type="component" value="Chromosome"/>
</dbReference>
<gene>
    <name evidence="2" type="ORF">OAN307_c33740</name>
</gene>
<evidence type="ECO:0000313" key="2">
    <source>
        <dbReference type="EMBL" id="AGI68878.1"/>
    </source>
</evidence>
<proteinExistence type="predicted"/>
<sequence>MTENLNMGLNAYLDGELGPEEAAEIEAQLDVDPEARAQFDAFSRQKAQISEAVNFLDEKPQNLETARLERRLSSAIQRRSTPHGAIAFNAWSRIGSQIAAACAFVAFGWWGHGALSPQASGLPEYVSEALGAHLVFAEDALHPAEFTGDAIDDATEWFSEKVGVPIAAPNLSEHGMVLVGSRLLGTKEGPLAQFIYENANGGRYSLTLSRHLVDQPVSAFQMAEYPSRSVGYWSTSDIDFALVGDSDLGLIQTMAQNLGGSL</sequence>
<evidence type="ECO:0000259" key="1">
    <source>
        <dbReference type="Pfam" id="PF13490"/>
    </source>
</evidence>
<reference evidence="2 3" key="1">
    <citation type="journal article" date="2013" name="PLoS ONE">
        <title>Poles Apart: Arctic and Antarctic Octadecabacter strains Share High Genome Plasticity and a New Type of Xanthorhodopsin.</title>
        <authorList>
            <person name="Vollmers J."/>
            <person name="Voget S."/>
            <person name="Dietrich S."/>
            <person name="Gollnow K."/>
            <person name="Smits M."/>
            <person name="Meyer K."/>
            <person name="Brinkhoff T."/>
            <person name="Simon M."/>
            <person name="Daniel R."/>
        </authorList>
    </citation>
    <scope>NUCLEOTIDE SEQUENCE [LARGE SCALE GENOMIC DNA]</scope>
    <source>
        <strain evidence="2 3">307</strain>
    </source>
</reference>
<dbReference type="AlphaFoldDB" id="M9RAS1"/>
<dbReference type="OrthoDB" id="7187254at2"/>
<organism evidence="2 3">
    <name type="scientific">Octadecabacter antarcticus 307</name>
    <dbReference type="NCBI Taxonomy" id="391626"/>
    <lineage>
        <taxon>Bacteria</taxon>
        <taxon>Pseudomonadati</taxon>
        <taxon>Pseudomonadota</taxon>
        <taxon>Alphaproteobacteria</taxon>
        <taxon>Rhodobacterales</taxon>
        <taxon>Roseobacteraceae</taxon>
        <taxon>Octadecabacter</taxon>
    </lineage>
</organism>
<evidence type="ECO:0000313" key="3">
    <source>
        <dbReference type="Proteomes" id="UP000005307"/>
    </source>
</evidence>
<protein>
    <recommendedName>
        <fullName evidence="1">Putative zinc-finger domain-containing protein</fullName>
    </recommendedName>
</protein>
<feature type="domain" description="Putative zinc-finger" evidence="1">
    <location>
        <begin position="9"/>
        <end position="30"/>
    </location>
</feature>
<name>M9RAS1_9RHOB</name>
<dbReference type="Pfam" id="PF13490">
    <property type="entry name" value="zf-HC2"/>
    <property type="match status" value="1"/>
</dbReference>
<dbReference type="EMBL" id="CP003740">
    <property type="protein sequence ID" value="AGI68878.1"/>
    <property type="molecule type" value="Genomic_DNA"/>
</dbReference>
<dbReference type="eggNOG" id="COG5662">
    <property type="taxonomic scope" value="Bacteria"/>
</dbReference>
<dbReference type="KEGG" id="oat:OAN307_c33740"/>
<dbReference type="HOGENOM" id="CLU_083880_0_0_5"/>